<keyword evidence="7" id="KW-1185">Reference proteome</keyword>
<evidence type="ECO:0000259" key="4">
    <source>
        <dbReference type="Pfam" id="PF00263"/>
    </source>
</evidence>
<feature type="chain" id="PRO_5045534627" evidence="3">
    <location>
        <begin position="20"/>
        <end position="492"/>
    </location>
</feature>
<dbReference type="PANTHER" id="PTHR30332:SF17">
    <property type="entry name" value="TYPE IV PILIATION SYSTEM PROTEIN DR_0774-RELATED"/>
    <property type="match status" value="1"/>
</dbReference>
<protein>
    <submittedName>
        <fullName evidence="6">Type II and III secretion system protein family protein</fullName>
    </submittedName>
</protein>
<gene>
    <name evidence="6" type="ORF">ACFOY1_02885</name>
</gene>
<name>A0ABV8NTW5_9BURK</name>
<dbReference type="Pfam" id="PF13629">
    <property type="entry name" value="T2SS-T3SS_pil_N"/>
    <property type="match status" value="1"/>
</dbReference>
<evidence type="ECO:0000259" key="5">
    <source>
        <dbReference type="Pfam" id="PF13629"/>
    </source>
</evidence>
<evidence type="ECO:0000256" key="1">
    <source>
        <dbReference type="RuleBase" id="RU004003"/>
    </source>
</evidence>
<dbReference type="PROSITE" id="PS00875">
    <property type="entry name" value="T2SP_D"/>
    <property type="match status" value="1"/>
</dbReference>
<dbReference type="RefSeq" id="WP_217962425.1">
    <property type="nucleotide sequence ID" value="NZ_JAHTBN010000001.1"/>
</dbReference>
<accession>A0ABV8NTW5</accession>
<evidence type="ECO:0000256" key="3">
    <source>
        <dbReference type="SAM" id="SignalP"/>
    </source>
</evidence>
<comment type="caution">
    <text evidence="6">The sequence shown here is derived from an EMBL/GenBank/DDBJ whole genome shotgun (WGS) entry which is preliminary data.</text>
</comment>
<dbReference type="EMBL" id="JBHSBV010000001">
    <property type="protein sequence ID" value="MFC4199889.1"/>
    <property type="molecule type" value="Genomic_DNA"/>
</dbReference>
<dbReference type="InterPro" id="IPR004846">
    <property type="entry name" value="T2SS/T3SS_dom"/>
</dbReference>
<feature type="signal peptide" evidence="3">
    <location>
        <begin position="1"/>
        <end position="19"/>
    </location>
</feature>
<organism evidence="6 7">
    <name type="scientific">Candidimonas humi</name>
    <dbReference type="NCBI Taxonomy" id="683355"/>
    <lineage>
        <taxon>Bacteria</taxon>
        <taxon>Pseudomonadati</taxon>
        <taxon>Pseudomonadota</taxon>
        <taxon>Betaproteobacteria</taxon>
        <taxon>Burkholderiales</taxon>
        <taxon>Alcaligenaceae</taxon>
        <taxon>Candidimonas</taxon>
    </lineage>
</organism>
<feature type="domain" description="Type II/III secretion system secretin-like" evidence="4">
    <location>
        <begin position="235"/>
        <end position="391"/>
    </location>
</feature>
<dbReference type="InterPro" id="IPR050810">
    <property type="entry name" value="Bact_Secretion_Sys_Channel"/>
</dbReference>
<evidence type="ECO:0000256" key="2">
    <source>
        <dbReference type="SAM" id="MobiDB-lite"/>
    </source>
</evidence>
<proteinExistence type="inferred from homology"/>
<dbReference type="Proteomes" id="UP001595848">
    <property type="component" value="Unassembled WGS sequence"/>
</dbReference>
<feature type="region of interest" description="Disordered" evidence="2">
    <location>
        <begin position="425"/>
        <end position="492"/>
    </location>
</feature>
<evidence type="ECO:0000313" key="7">
    <source>
        <dbReference type="Proteomes" id="UP001595848"/>
    </source>
</evidence>
<dbReference type="PANTHER" id="PTHR30332">
    <property type="entry name" value="PROBABLE GENERAL SECRETION PATHWAY PROTEIN D"/>
    <property type="match status" value="1"/>
</dbReference>
<evidence type="ECO:0000313" key="6">
    <source>
        <dbReference type="EMBL" id="MFC4199889.1"/>
    </source>
</evidence>
<reference evidence="7" key="1">
    <citation type="journal article" date="2019" name="Int. J. Syst. Evol. Microbiol.">
        <title>The Global Catalogue of Microorganisms (GCM) 10K type strain sequencing project: providing services to taxonomists for standard genome sequencing and annotation.</title>
        <authorList>
            <consortium name="The Broad Institute Genomics Platform"/>
            <consortium name="The Broad Institute Genome Sequencing Center for Infectious Disease"/>
            <person name="Wu L."/>
            <person name="Ma J."/>
        </authorList>
    </citation>
    <scope>NUCLEOTIDE SEQUENCE [LARGE SCALE GENOMIC DNA]</scope>
    <source>
        <strain evidence="7">LMG 24813</strain>
    </source>
</reference>
<keyword evidence="3" id="KW-0732">Signal</keyword>
<dbReference type="InterPro" id="IPR004845">
    <property type="entry name" value="T2SS_GspD_CS"/>
</dbReference>
<dbReference type="InterPro" id="IPR032789">
    <property type="entry name" value="T2SS-T3SS_pil_N"/>
</dbReference>
<feature type="domain" description="Pilus formation protein N-terminal" evidence="5">
    <location>
        <begin position="24"/>
        <end position="90"/>
    </location>
</feature>
<sequence length="492" mass="52519">MAALLGGLSVCFAVPRAFAAPVETPLEMQVGEVKVLAQPQVARVAVGDGQVLNAQAVDDKEVIVFARHAGSTSLQVWDAQGQRRRYRVEVAPEGTRRVLAELRKMLERMPAVRVSTIGDKLVAEGDDLSDGDRERVAALAKRYPQLLDFTGQVGWDRMVLLDVQVVEVPRSRLQELGVRWNAASDGGVNAGMAWDGGSSRFGARPGESVFDAAFPARVAAGYFGINAVLSAQIRAMAQDGTAVVLAQPQLLARSGATAEFLAGGEVPYSTVEANGGTNTAFKPYGVSLRITPKIERSGAVRSRIEVEVSSVDQSLSVSNGPALKTRRAVTEFNVRSGQTLVLAGFLSREASRNIDKLPLLGDVPVLGELFKSTRRQRTDTELAIFVTPVVVAPDDPALMRRVERGRALLDRSFPQAPLMNTPLRTVSAHPGAPRLPPPLPAPAGGWDPRHGKGSQWSQSLPGASATAYAASVEPAPPWGPGRLGANLHDFKE</sequence>
<comment type="similarity">
    <text evidence="1">Belongs to the bacterial secretin family.</text>
</comment>
<dbReference type="Pfam" id="PF00263">
    <property type="entry name" value="Secretin"/>
    <property type="match status" value="1"/>
</dbReference>